<evidence type="ECO:0000313" key="3">
    <source>
        <dbReference type="Proteomes" id="UP000198460"/>
    </source>
</evidence>
<protein>
    <submittedName>
        <fullName evidence="2">Uncharacterized protein</fullName>
    </submittedName>
</protein>
<feature type="compositionally biased region" description="Polar residues" evidence="1">
    <location>
        <begin position="1"/>
        <end position="10"/>
    </location>
</feature>
<name>A0A238H5Y9_9BURK</name>
<sequence>MPRRYSTAQCPTLMHGDASRRRPAKPGQMHCFKRLIV</sequence>
<organism evidence="2 3">
    <name type="scientific">Burkholderia singularis</name>
    <dbReference type="NCBI Taxonomy" id="1503053"/>
    <lineage>
        <taxon>Bacteria</taxon>
        <taxon>Pseudomonadati</taxon>
        <taxon>Pseudomonadota</taxon>
        <taxon>Betaproteobacteria</taxon>
        <taxon>Burkholderiales</taxon>
        <taxon>Burkholderiaceae</taxon>
        <taxon>Burkholderia</taxon>
        <taxon>pseudomallei group</taxon>
    </lineage>
</organism>
<proteinExistence type="predicted"/>
<reference evidence="2 3" key="1">
    <citation type="submission" date="2017-04" db="EMBL/GenBank/DDBJ databases">
        <authorList>
            <person name="Afonso C.L."/>
            <person name="Miller P.J."/>
            <person name="Scott M.A."/>
            <person name="Spackman E."/>
            <person name="Goraichik I."/>
            <person name="Dimitrov K.M."/>
            <person name="Suarez D.L."/>
            <person name="Swayne D.E."/>
        </authorList>
    </citation>
    <scope>NUCLEOTIDE SEQUENCE [LARGE SCALE GENOMIC DNA]</scope>
    <source>
        <strain evidence="2">LMG 28154</strain>
    </source>
</reference>
<dbReference type="EMBL" id="FXAN01000061">
    <property type="protein sequence ID" value="SMG00739.1"/>
    <property type="molecule type" value="Genomic_DNA"/>
</dbReference>
<evidence type="ECO:0000256" key="1">
    <source>
        <dbReference type="SAM" id="MobiDB-lite"/>
    </source>
</evidence>
<dbReference type="Proteomes" id="UP000198460">
    <property type="component" value="Unassembled WGS sequence"/>
</dbReference>
<gene>
    <name evidence="2" type="ORF">BSIN_0389</name>
</gene>
<feature type="region of interest" description="Disordered" evidence="1">
    <location>
        <begin position="1"/>
        <end position="27"/>
    </location>
</feature>
<evidence type="ECO:0000313" key="2">
    <source>
        <dbReference type="EMBL" id="SMG00739.1"/>
    </source>
</evidence>
<dbReference type="AlphaFoldDB" id="A0A238H5Y9"/>
<accession>A0A238H5Y9</accession>